<dbReference type="Proteomes" id="UP001156691">
    <property type="component" value="Unassembled WGS sequence"/>
</dbReference>
<evidence type="ECO:0000256" key="1">
    <source>
        <dbReference type="SAM" id="MobiDB-lite"/>
    </source>
</evidence>
<evidence type="ECO:0000313" key="4">
    <source>
        <dbReference type="Proteomes" id="UP001156691"/>
    </source>
</evidence>
<dbReference type="EMBL" id="BSNS01000009">
    <property type="protein sequence ID" value="GLQ54744.1"/>
    <property type="molecule type" value="Genomic_DNA"/>
</dbReference>
<reference evidence="4" key="1">
    <citation type="journal article" date="2019" name="Int. J. Syst. Evol. Microbiol.">
        <title>The Global Catalogue of Microorganisms (GCM) 10K type strain sequencing project: providing services to taxonomists for standard genome sequencing and annotation.</title>
        <authorList>
            <consortium name="The Broad Institute Genomics Platform"/>
            <consortium name="The Broad Institute Genome Sequencing Center for Infectious Disease"/>
            <person name="Wu L."/>
            <person name="Ma J."/>
        </authorList>
    </citation>
    <scope>NUCLEOTIDE SEQUENCE [LARGE SCALE GENOMIC DNA]</scope>
    <source>
        <strain evidence="4">NBRC 112416</strain>
    </source>
</reference>
<dbReference type="Gene3D" id="3.30.1340.30">
    <property type="match status" value="1"/>
</dbReference>
<accession>A0ABQ5W3V2</accession>
<feature type="compositionally biased region" description="Basic and acidic residues" evidence="1">
    <location>
        <begin position="8"/>
        <end position="18"/>
    </location>
</feature>
<gene>
    <name evidence="3" type="ORF">GCM10010862_20030</name>
</gene>
<protein>
    <recommendedName>
        <fullName evidence="2">BON domain-containing protein</fullName>
    </recommendedName>
</protein>
<dbReference type="Pfam" id="PF04972">
    <property type="entry name" value="BON"/>
    <property type="match status" value="1"/>
</dbReference>
<evidence type="ECO:0000259" key="2">
    <source>
        <dbReference type="PROSITE" id="PS50914"/>
    </source>
</evidence>
<dbReference type="PROSITE" id="PS50914">
    <property type="entry name" value="BON"/>
    <property type="match status" value="1"/>
</dbReference>
<organism evidence="3 4">
    <name type="scientific">Devosia nitrariae</name>
    <dbReference type="NCBI Taxonomy" id="2071872"/>
    <lineage>
        <taxon>Bacteria</taxon>
        <taxon>Pseudomonadati</taxon>
        <taxon>Pseudomonadota</taxon>
        <taxon>Alphaproteobacteria</taxon>
        <taxon>Hyphomicrobiales</taxon>
        <taxon>Devosiaceae</taxon>
        <taxon>Devosia</taxon>
    </lineage>
</organism>
<dbReference type="InterPro" id="IPR007055">
    <property type="entry name" value="BON_dom"/>
</dbReference>
<sequence>MTLNGSVHSREDKRRAEDLADDVSGVRNVQNNLRVEMSGQMEDRQARSGTVSTH</sequence>
<evidence type="ECO:0000313" key="3">
    <source>
        <dbReference type="EMBL" id="GLQ54744.1"/>
    </source>
</evidence>
<feature type="region of interest" description="Disordered" evidence="1">
    <location>
        <begin position="1"/>
        <end position="54"/>
    </location>
</feature>
<feature type="domain" description="BON" evidence="2">
    <location>
        <begin position="1"/>
        <end position="37"/>
    </location>
</feature>
<proteinExistence type="predicted"/>
<name>A0ABQ5W3V2_9HYPH</name>
<keyword evidence="4" id="KW-1185">Reference proteome</keyword>
<comment type="caution">
    <text evidence="3">The sequence shown here is derived from an EMBL/GenBank/DDBJ whole genome shotgun (WGS) entry which is preliminary data.</text>
</comment>